<evidence type="ECO:0000313" key="3">
    <source>
        <dbReference type="Proteomes" id="UP001215598"/>
    </source>
</evidence>
<protein>
    <submittedName>
        <fullName evidence="2">Uncharacterized protein</fullName>
    </submittedName>
</protein>
<dbReference type="EMBL" id="JARKIB010000310">
    <property type="protein sequence ID" value="KAJ7715339.1"/>
    <property type="molecule type" value="Genomic_DNA"/>
</dbReference>
<dbReference type="AlphaFoldDB" id="A0AAD7H9L0"/>
<feature type="compositionally biased region" description="Polar residues" evidence="1">
    <location>
        <begin position="124"/>
        <end position="136"/>
    </location>
</feature>
<comment type="caution">
    <text evidence="2">The sequence shown here is derived from an EMBL/GenBank/DDBJ whole genome shotgun (WGS) entry which is preliminary data.</text>
</comment>
<organism evidence="2 3">
    <name type="scientific">Mycena metata</name>
    <dbReference type="NCBI Taxonomy" id="1033252"/>
    <lineage>
        <taxon>Eukaryota</taxon>
        <taxon>Fungi</taxon>
        <taxon>Dikarya</taxon>
        <taxon>Basidiomycota</taxon>
        <taxon>Agaricomycotina</taxon>
        <taxon>Agaricomycetes</taxon>
        <taxon>Agaricomycetidae</taxon>
        <taxon>Agaricales</taxon>
        <taxon>Marasmiineae</taxon>
        <taxon>Mycenaceae</taxon>
        <taxon>Mycena</taxon>
    </lineage>
</organism>
<dbReference type="Proteomes" id="UP001215598">
    <property type="component" value="Unassembled WGS sequence"/>
</dbReference>
<feature type="compositionally biased region" description="Acidic residues" evidence="1">
    <location>
        <begin position="262"/>
        <end position="278"/>
    </location>
</feature>
<accession>A0AAD7H9L0</accession>
<gene>
    <name evidence="2" type="ORF">B0H16DRAFT_1742047</name>
</gene>
<evidence type="ECO:0000256" key="1">
    <source>
        <dbReference type="SAM" id="MobiDB-lite"/>
    </source>
</evidence>
<sequence>MDAQPLDLLCREIIARPGLFDTEDFRLLRKRNEAVDRILEAAQRARESWERLGALPTQPNLPNAVINALNSKFDCALNCLKQIVGDAPSYDSAGWSDEGERDQSMSVDGDSPLSSDDEDKENHPPSSTVENPSSRLTNHEDEHPDYRMIPVALPHPYPCELIDATKRVITAVVFTAAGRPAFHGMWAAPTATHLLPQLYPRPPGCSNWREFLVYTEGRYRPVGDAVDLIGRNHVVLLQSRGLSRGVCPGIEEWEDFSREERPESEDELGMDDDSEGDV</sequence>
<feature type="region of interest" description="Disordered" evidence="1">
    <location>
        <begin position="253"/>
        <end position="278"/>
    </location>
</feature>
<reference evidence="2" key="1">
    <citation type="submission" date="2023-03" db="EMBL/GenBank/DDBJ databases">
        <title>Massive genome expansion in bonnet fungi (Mycena s.s.) driven by repeated elements and novel gene families across ecological guilds.</title>
        <authorList>
            <consortium name="Lawrence Berkeley National Laboratory"/>
            <person name="Harder C.B."/>
            <person name="Miyauchi S."/>
            <person name="Viragh M."/>
            <person name="Kuo A."/>
            <person name="Thoen E."/>
            <person name="Andreopoulos B."/>
            <person name="Lu D."/>
            <person name="Skrede I."/>
            <person name="Drula E."/>
            <person name="Henrissat B."/>
            <person name="Morin E."/>
            <person name="Kohler A."/>
            <person name="Barry K."/>
            <person name="LaButti K."/>
            <person name="Morin E."/>
            <person name="Salamov A."/>
            <person name="Lipzen A."/>
            <person name="Mereny Z."/>
            <person name="Hegedus B."/>
            <person name="Baldrian P."/>
            <person name="Stursova M."/>
            <person name="Weitz H."/>
            <person name="Taylor A."/>
            <person name="Grigoriev I.V."/>
            <person name="Nagy L.G."/>
            <person name="Martin F."/>
            <person name="Kauserud H."/>
        </authorList>
    </citation>
    <scope>NUCLEOTIDE SEQUENCE</scope>
    <source>
        <strain evidence="2">CBHHK182m</strain>
    </source>
</reference>
<feature type="region of interest" description="Disordered" evidence="1">
    <location>
        <begin position="90"/>
        <end position="141"/>
    </location>
</feature>
<keyword evidence="3" id="KW-1185">Reference proteome</keyword>
<name>A0AAD7H9L0_9AGAR</name>
<evidence type="ECO:0000313" key="2">
    <source>
        <dbReference type="EMBL" id="KAJ7715339.1"/>
    </source>
</evidence>
<proteinExistence type="predicted"/>